<evidence type="ECO:0000313" key="2">
    <source>
        <dbReference type="Proteomes" id="UP001501153"/>
    </source>
</evidence>
<dbReference type="RefSeq" id="WP_345236748.1">
    <property type="nucleotide sequence ID" value="NZ_BAABGZ010000059.1"/>
</dbReference>
<sequence length="85" mass="9371">MFNPSHPGDLIRESLDGLREETGQPLPLADVAERLGTTLSTLEAILDRHQPVTPALASRLAALFPNTTAAFWLTVQERYDANSRK</sequence>
<dbReference type="Gene3D" id="1.10.260.40">
    <property type="entry name" value="lambda repressor-like DNA-binding domains"/>
    <property type="match status" value="1"/>
</dbReference>
<keyword evidence="2" id="KW-1185">Reference proteome</keyword>
<name>A0ABP8IKI7_9BACT</name>
<dbReference type="Proteomes" id="UP001501153">
    <property type="component" value="Unassembled WGS sequence"/>
</dbReference>
<evidence type="ECO:0000313" key="1">
    <source>
        <dbReference type="EMBL" id="GAA4361385.1"/>
    </source>
</evidence>
<dbReference type="EMBL" id="BAABGZ010000059">
    <property type="protein sequence ID" value="GAA4361385.1"/>
    <property type="molecule type" value="Genomic_DNA"/>
</dbReference>
<dbReference type="InterPro" id="IPR013430">
    <property type="entry name" value="Toxin_antidote_HigA"/>
</dbReference>
<reference evidence="2" key="1">
    <citation type="journal article" date="2019" name="Int. J. Syst. Evol. Microbiol.">
        <title>The Global Catalogue of Microorganisms (GCM) 10K type strain sequencing project: providing services to taxonomists for standard genome sequencing and annotation.</title>
        <authorList>
            <consortium name="The Broad Institute Genomics Platform"/>
            <consortium name="The Broad Institute Genome Sequencing Center for Infectious Disease"/>
            <person name="Wu L."/>
            <person name="Ma J."/>
        </authorList>
    </citation>
    <scope>NUCLEOTIDE SEQUENCE [LARGE SCALE GENOMIC DNA]</scope>
    <source>
        <strain evidence="2">JCM 17923</strain>
    </source>
</reference>
<dbReference type="InterPro" id="IPR010982">
    <property type="entry name" value="Lambda_DNA-bd_dom_sf"/>
</dbReference>
<gene>
    <name evidence="1" type="ORF">GCM10023185_28450</name>
</gene>
<proteinExistence type="predicted"/>
<comment type="caution">
    <text evidence="1">The sequence shown here is derived from an EMBL/GenBank/DDBJ whole genome shotgun (WGS) entry which is preliminary data.</text>
</comment>
<accession>A0ABP8IKI7</accession>
<organism evidence="1 2">
    <name type="scientific">Hymenobacter saemangeumensis</name>
    <dbReference type="NCBI Taxonomy" id="1084522"/>
    <lineage>
        <taxon>Bacteria</taxon>
        <taxon>Pseudomonadati</taxon>
        <taxon>Bacteroidota</taxon>
        <taxon>Cytophagia</taxon>
        <taxon>Cytophagales</taxon>
        <taxon>Hymenobacteraceae</taxon>
        <taxon>Hymenobacter</taxon>
    </lineage>
</organism>
<protein>
    <recommendedName>
        <fullName evidence="3">Addiction module antidote protein, HigA family</fullName>
    </recommendedName>
</protein>
<evidence type="ECO:0008006" key="3">
    <source>
        <dbReference type="Google" id="ProtNLM"/>
    </source>
</evidence>
<dbReference type="NCBIfam" id="TIGR02607">
    <property type="entry name" value="antidote_HigA"/>
    <property type="match status" value="1"/>
</dbReference>
<dbReference type="SUPFAM" id="SSF47413">
    <property type="entry name" value="lambda repressor-like DNA-binding domains"/>
    <property type="match status" value="1"/>
</dbReference>